<proteinExistence type="predicted"/>
<dbReference type="AlphaFoldDB" id="A0AAV4CYH3"/>
<sequence length="162" mass="18040">MFAQRPISDFTLGCGSVEEGRQTALRCETSDVQDFTTFGVRVTSGSGDFRYVSICRKNGSCSDNEPDYYHAKLTKSLDESNGRSTYKLLLIMDSVNRNDTQLHCVKDGITQAQCELDVYVKPDKPACSRPSFAEDGADLLLQCTADNVYPRALCSFYFVQVN</sequence>
<dbReference type="Proteomes" id="UP000735302">
    <property type="component" value="Unassembled WGS sequence"/>
</dbReference>
<evidence type="ECO:0000313" key="2">
    <source>
        <dbReference type="Proteomes" id="UP000735302"/>
    </source>
</evidence>
<evidence type="ECO:0000313" key="1">
    <source>
        <dbReference type="EMBL" id="GFO36957.1"/>
    </source>
</evidence>
<keyword evidence="2" id="KW-1185">Reference proteome</keyword>
<reference evidence="1 2" key="1">
    <citation type="journal article" date="2021" name="Elife">
        <title>Chloroplast acquisition without the gene transfer in kleptoplastic sea slugs, Plakobranchus ocellatus.</title>
        <authorList>
            <person name="Maeda T."/>
            <person name="Takahashi S."/>
            <person name="Yoshida T."/>
            <person name="Shimamura S."/>
            <person name="Takaki Y."/>
            <person name="Nagai Y."/>
            <person name="Toyoda A."/>
            <person name="Suzuki Y."/>
            <person name="Arimoto A."/>
            <person name="Ishii H."/>
            <person name="Satoh N."/>
            <person name="Nishiyama T."/>
            <person name="Hasebe M."/>
            <person name="Maruyama T."/>
            <person name="Minagawa J."/>
            <person name="Obokata J."/>
            <person name="Shigenobu S."/>
        </authorList>
    </citation>
    <scope>NUCLEOTIDE SEQUENCE [LARGE SCALE GENOMIC DNA]</scope>
</reference>
<comment type="caution">
    <text evidence="1">The sequence shown here is derived from an EMBL/GenBank/DDBJ whole genome shotgun (WGS) entry which is preliminary data.</text>
</comment>
<gene>
    <name evidence="1" type="ORF">PoB_006346200</name>
</gene>
<dbReference type="EMBL" id="BLXT01007159">
    <property type="protein sequence ID" value="GFO36957.1"/>
    <property type="molecule type" value="Genomic_DNA"/>
</dbReference>
<accession>A0AAV4CYH3</accession>
<organism evidence="1 2">
    <name type="scientific">Plakobranchus ocellatus</name>
    <dbReference type="NCBI Taxonomy" id="259542"/>
    <lineage>
        <taxon>Eukaryota</taxon>
        <taxon>Metazoa</taxon>
        <taxon>Spiralia</taxon>
        <taxon>Lophotrochozoa</taxon>
        <taxon>Mollusca</taxon>
        <taxon>Gastropoda</taxon>
        <taxon>Heterobranchia</taxon>
        <taxon>Euthyneura</taxon>
        <taxon>Panpulmonata</taxon>
        <taxon>Sacoglossa</taxon>
        <taxon>Placobranchoidea</taxon>
        <taxon>Plakobranchidae</taxon>
        <taxon>Plakobranchus</taxon>
    </lineage>
</organism>
<protein>
    <submittedName>
        <fullName evidence="1">Uncharacterized protein</fullName>
    </submittedName>
</protein>
<name>A0AAV4CYH3_9GAST</name>